<evidence type="ECO:0000313" key="2">
    <source>
        <dbReference type="Proteomes" id="UP000005326"/>
    </source>
</evidence>
<reference evidence="1" key="2">
    <citation type="submission" date="2014-06" db="EMBL/GenBank/DDBJ databases">
        <title>Draft genome sequence of Eubacterium siraeum (DSM 15702).</title>
        <authorList>
            <person name="Sudarsanam P."/>
            <person name="Ley R."/>
            <person name="Guruge J."/>
            <person name="Turnbaugh P.J."/>
            <person name="Mahowald M."/>
            <person name="Liep D."/>
            <person name="Gordon J."/>
        </authorList>
    </citation>
    <scope>NUCLEOTIDE SEQUENCE</scope>
    <source>
        <strain evidence="1">DSM 15702</strain>
    </source>
</reference>
<gene>
    <name evidence="1" type="ORF">EUBSIR_02627</name>
</gene>
<protein>
    <submittedName>
        <fullName evidence="1">Uncharacterized protein</fullName>
    </submittedName>
</protein>
<sequence length="72" mass="8524">MFLLPLLLLSRLQQMSRLLHSKKINRTTMRFKKSNSYTARHSFKVLAIKPPVLRSEDTLIKQPFIFMSFLSE</sequence>
<evidence type="ECO:0000313" key="1">
    <source>
        <dbReference type="EMBL" id="EDR99559.1"/>
    </source>
</evidence>
<name>B0MRZ1_9FIRM</name>
<comment type="caution">
    <text evidence="1">The sequence shown here is derived from an EMBL/GenBank/DDBJ whole genome shotgun (WGS) entry which is preliminary data.</text>
</comment>
<proteinExistence type="predicted"/>
<dbReference type="Proteomes" id="UP000005326">
    <property type="component" value="Unassembled WGS sequence"/>
</dbReference>
<organism evidence="1 2">
    <name type="scientific">[Eubacterium] siraeum DSM 15702</name>
    <dbReference type="NCBI Taxonomy" id="428128"/>
    <lineage>
        <taxon>Bacteria</taxon>
        <taxon>Bacillati</taxon>
        <taxon>Bacillota</taxon>
        <taxon>Clostridia</taxon>
        <taxon>Eubacteriales</taxon>
        <taxon>Oscillospiraceae</taxon>
        <taxon>Oscillospiraceae incertae sedis</taxon>
    </lineage>
</organism>
<dbReference type="EMBL" id="ABCA03000055">
    <property type="protein sequence ID" value="EDR99559.1"/>
    <property type="molecule type" value="Genomic_DNA"/>
</dbReference>
<dbReference type="AlphaFoldDB" id="B0MRZ1"/>
<accession>B0MRZ1</accession>
<reference evidence="1" key="1">
    <citation type="submission" date="2007-10" db="EMBL/GenBank/DDBJ databases">
        <authorList>
            <person name="Fulton L."/>
            <person name="Clifton S."/>
            <person name="Fulton B."/>
            <person name="Xu J."/>
            <person name="Minx P."/>
            <person name="Pepin K.H."/>
            <person name="Johnson M."/>
            <person name="Thiruvilangam P."/>
            <person name="Bhonagiri V."/>
            <person name="Nash W.E."/>
            <person name="Mardis E.R."/>
            <person name="Wilson R.K."/>
        </authorList>
    </citation>
    <scope>NUCLEOTIDE SEQUENCE [LARGE SCALE GENOMIC DNA]</scope>
    <source>
        <strain evidence="1">DSM 15702</strain>
    </source>
</reference>
<keyword evidence="2" id="KW-1185">Reference proteome</keyword>